<reference evidence="2" key="1">
    <citation type="submission" date="2017-02" db="EMBL/GenBank/DDBJ databases">
        <authorList>
            <person name="Varghese N."/>
            <person name="Submissions S."/>
        </authorList>
    </citation>
    <scope>NUCLEOTIDE SEQUENCE [LARGE SCALE GENOMIC DNA]</scope>
    <source>
        <strain evidence="2">DSM 22270</strain>
    </source>
</reference>
<dbReference type="OrthoDB" id="9801102at2"/>
<accession>A0A1T5GRY7</accession>
<gene>
    <name evidence="1" type="ORF">SAMN05660293_04371</name>
</gene>
<dbReference type="InterPro" id="IPR035093">
    <property type="entry name" value="RelE/ParE_toxin_dom_sf"/>
</dbReference>
<proteinExistence type="predicted"/>
<name>A0A1T5GRY7_9BACT</name>
<sequence length="92" mass="10581">MIKSYRHKGLELYAKKGDRSKLHQGHVAKIRLILTRLDAATFPEQMNQLGYSFHALKGNLSGFYSVKASGNYRIIFRFDGNDAVDVDYIDYH</sequence>
<evidence type="ECO:0000313" key="2">
    <source>
        <dbReference type="Proteomes" id="UP000190897"/>
    </source>
</evidence>
<dbReference type="Proteomes" id="UP000190897">
    <property type="component" value="Unassembled WGS sequence"/>
</dbReference>
<evidence type="ECO:0000313" key="1">
    <source>
        <dbReference type="EMBL" id="SKC11212.1"/>
    </source>
</evidence>
<dbReference type="AlphaFoldDB" id="A0A1T5GRY7"/>
<protein>
    <submittedName>
        <fullName evidence="1">Proteic killer suppression protein</fullName>
    </submittedName>
</protein>
<dbReference type="Gene3D" id="3.30.2310.20">
    <property type="entry name" value="RelE-like"/>
    <property type="match status" value="1"/>
</dbReference>
<dbReference type="Pfam" id="PF05015">
    <property type="entry name" value="HigB-like_toxin"/>
    <property type="match status" value="1"/>
</dbReference>
<dbReference type="PANTHER" id="PTHR40266:SF2">
    <property type="entry name" value="TOXIN HIGB-1"/>
    <property type="match status" value="1"/>
</dbReference>
<dbReference type="RefSeq" id="WP_082216840.1">
    <property type="nucleotide sequence ID" value="NZ_FUZA01000006.1"/>
</dbReference>
<dbReference type="InterPro" id="IPR007711">
    <property type="entry name" value="HigB-1"/>
</dbReference>
<dbReference type="STRING" id="651661.SAMN05660293_04371"/>
<dbReference type="EMBL" id="FUZA01000006">
    <property type="protein sequence ID" value="SKC11212.1"/>
    <property type="molecule type" value="Genomic_DNA"/>
</dbReference>
<organism evidence="1 2">
    <name type="scientific">Dyadobacter psychrophilus</name>
    <dbReference type="NCBI Taxonomy" id="651661"/>
    <lineage>
        <taxon>Bacteria</taxon>
        <taxon>Pseudomonadati</taxon>
        <taxon>Bacteroidota</taxon>
        <taxon>Cytophagia</taxon>
        <taxon>Cytophagales</taxon>
        <taxon>Spirosomataceae</taxon>
        <taxon>Dyadobacter</taxon>
    </lineage>
</organism>
<dbReference type="SUPFAM" id="SSF143011">
    <property type="entry name" value="RelE-like"/>
    <property type="match status" value="1"/>
</dbReference>
<dbReference type="PANTHER" id="PTHR40266">
    <property type="entry name" value="TOXIN HIGB-1"/>
    <property type="match status" value="1"/>
</dbReference>
<keyword evidence="2" id="KW-1185">Reference proteome</keyword>